<dbReference type="RefSeq" id="WP_014808553.1">
    <property type="nucleotide sequence ID" value="NC_018025.1"/>
</dbReference>
<feature type="transmembrane region" description="Helical" evidence="1">
    <location>
        <begin position="267"/>
        <end position="289"/>
    </location>
</feature>
<feature type="transmembrane region" description="Helical" evidence="1">
    <location>
        <begin position="98"/>
        <end position="116"/>
    </location>
</feature>
<keyword evidence="1" id="KW-1133">Transmembrane helix</keyword>
<feature type="transmembrane region" description="Helical" evidence="1">
    <location>
        <begin position="6"/>
        <end position="32"/>
    </location>
</feature>
<reference evidence="3" key="1">
    <citation type="submission" date="2012-06" db="EMBL/GenBank/DDBJ databases">
        <title>Complete sequence of chromosome of Desulfomonile tiedjei DSM 6799.</title>
        <authorList>
            <person name="Lucas S."/>
            <person name="Copeland A."/>
            <person name="Lapidus A."/>
            <person name="Glavina del Rio T."/>
            <person name="Dalin E."/>
            <person name="Tice H."/>
            <person name="Bruce D."/>
            <person name="Goodwin L."/>
            <person name="Pitluck S."/>
            <person name="Peters L."/>
            <person name="Ovchinnikova G."/>
            <person name="Zeytun A."/>
            <person name="Lu M."/>
            <person name="Kyrpides N."/>
            <person name="Mavromatis K."/>
            <person name="Ivanova N."/>
            <person name="Brettin T."/>
            <person name="Detter J.C."/>
            <person name="Han C."/>
            <person name="Larimer F."/>
            <person name="Land M."/>
            <person name="Hauser L."/>
            <person name="Markowitz V."/>
            <person name="Cheng J.-F."/>
            <person name="Hugenholtz P."/>
            <person name="Woyke T."/>
            <person name="Wu D."/>
            <person name="Spring S."/>
            <person name="Schroeder M."/>
            <person name="Brambilla E."/>
            <person name="Klenk H.-P."/>
            <person name="Eisen J.A."/>
        </authorList>
    </citation>
    <scope>NUCLEOTIDE SEQUENCE [LARGE SCALE GENOMIC DNA]</scope>
    <source>
        <strain evidence="3">ATCC 49306 / DSM 6799 / DCB-1</strain>
    </source>
</reference>
<dbReference type="OrthoDB" id="9788139at2"/>
<feature type="transmembrane region" description="Helical" evidence="1">
    <location>
        <begin position="222"/>
        <end position="247"/>
    </location>
</feature>
<dbReference type="EMBL" id="CP003360">
    <property type="protein sequence ID" value="AFM23397.1"/>
    <property type="molecule type" value="Genomic_DNA"/>
</dbReference>
<accession>I4C1F6</accession>
<evidence type="ECO:0000256" key="1">
    <source>
        <dbReference type="SAM" id="Phobius"/>
    </source>
</evidence>
<feature type="transmembrane region" description="Helical" evidence="1">
    <location>
        <begin position="53"/>
        <end position="72"/>
    </location>
</feature>
<keyword evidence="1" id="KW-0472">Membrane</keyword>
<evidence type="ECO:0000313" key="3">
    <source>
        <dbReference type="Proteomes" id="UP000006055"/>
    </source>
</evidence>
<gene>
    <name evidence="2" type="ordered locus">Desti_0671</name>
</gene>
<dbReference type="KEGG" id="dti:Desti_0671"/>
<proteinExistence type="predicted"/>
<dbReference type="eggNOG" id="ENOG502Z9TM">
    <property type="taxonomic scope" value="Bacteria"/>
</dbReference>
<protein>
    <submittedName>
        <fullName evidence="2">Uncharacterized protein</fullName>
    </submittedName>
</protein>
<feature type="transmembrane region" description="Helical" evidence="1">
    <location>
        <begin position="310"/>
        <end position="332"/>
    </location>
</feature>
<keyword evidence="3" id="KW-1185">Reference proteome</keyword>
<name>I4C1F6_DESTA</name>
<dbReference type="HOGENOM" id="CLU_071530_0_0_7"/>
<keyword evidence="1" id="KW-0812">Transmembrane</keyword>
<feature type="transmembrane region" description="Helical" evidence="1">
    <location>
        <begin position="137"/>
        <end position="157"/>
    </location>
</feature>
<dbReference type="Proteomes" id="UP000006055">
    <property type="component" value="Chromosome"/>
</dbReference>
<evidence type="ECO:0000313" key="2">
    <source>
        <dbReference type="EMBL" id="AFM23397.1"/>
    </source>
</evidence>
<sequence length="344" mass="37948">MIWNAWVLGLIIGQMATAAITAVAFANALRIVRNWDTKSMLPMQLDLEHRSELIATIVSWSLLFQVFSLIVFEITARSLAPFVPGAMCTVGILEAQPLGWPVLFLKTAALFLYGWWIVLNHLDNRVEGFLLTTFKSWYLIVLFPLILTDLALQIGFFTHLDPAVITSCCGVVFEVEGEGFGSSVASLPPKLTMVGLVGLITALVLFSFVLRRRSSQSGCIAYALGSAVGFVLGIAGVISFVAPYVYTMPALHCPFIFLDEEHLNYGYLVYLPLFAASFFGISAGILVAIERRFPLLVTVSHNIRMQYVRWSGLLWVVFLAAAYGPVIEFWLATGGKADLFQVGY</sequence>
<organism evidence="2 3">
    <name type="scientific">Desulfomonile tiedjei (strain ATCC 49306 / DSM 6799 / DCB-1)</name>
    <dbReference type="NCBI Taxonomy" id="706587"/>
    <lineage>
        <taxon>Bacteria</taxon>
        <taxon>Pseudomonadati</taxon>
        <taxon>Thermodesulfobacteriota</taxon>
        <taxon>Desulfomonilia</taxon>
        <taxon>Desulfomonilales</taxon>
        <taxon>Desulfomonilaceae</taxon>
        <taxon>Desulfomonile</taxon>
    </lineage>
</organism>
<dbReference type="AlphaFoldDB" id="I4C1F6"/>
<dbReference type="STRING" id="706587.Desti_0671"/>
<feature type="transmembrane region" description="Helical" evidence="1">
    <location>
        <begin position="191"/>
        <end position="210"/>
    </location>
</feature>